<dbReference type="Proteomes" id="UP001648503">
    <property type="component" value="Unassembled WGS sequence"/>
</dbReference>
<protein>
    <recommendedName>
        <fullName evidence="4">Major facilitator superfamily (MFS) profile domain-containing protein</fullName>
    </recommendedName>
</protein>
<dbReference type="SUPFAM" id="SSF103473">
    <property type="entry name" value="MFS general substrate transporter"/>
    <property type="match status" value="1"/>
</dbReference>
<keyword evidence="3" id="KW-0812">Transmembrane</keyword>
<comment type="subcellular location">
    <subcellularLocation>
        <location evidence="1">Membrane</location>
        <topology evidence="1">Multi-pass membrane protein</topology>
    </subcellularLocation>
</comment>
<dbReference type="InterPro" id="IPR011701">
    <property type="entry name" value="MFS"/>
</dbReference>
<feature type="transmembrane region" description="Helical" evidence="3">
    <location>
        <begin position="111"/>
        <end position="136"/>
    </location>
</feature>
<dbReference type="PANTHER" id="PTHR11360">
    <property type="entry name" value="MONOCARBOXYLATE TRANSPORTER"/>
    <property type="match status" value="1"/>
</dbReference>
<comment type="caution">
    <text evidence="5">The sequence shown here is derived from an EMBL/GenBank/DDBJ whole genome shotgun (WGS) entry which is preliminary data.</text>
</comment>
<proteinExistence type="inferred from homology"/>
<evidence type="ECO:0000256" key="3">
    <source>
        <dbReference type="SAM" id="Phobius"/>
    </source>
</evidence>
<evidence type="ECO:0000313" key="5">
    <source>
        <dbReference type="EMBL" id="KAH6600432.1"/>
    </source>
</evidence>
<dbReference type="Pfam" id="PF07690">
    <property type="entry name" value="MFS_1"/>
    <property type="match status" value="1"/>
</dbReference>
<feature type="transmembrane region" description="Helical" evidence="3">
    <location>
        <begin position="242"/>
        <end position="265"/>
    </location>
</feature>
<feature type="transmembrane region" description="Helical" evidence="3">
    <location>
        <begin position="370"/>
        <end position="389"/>
    </location>
</feature>
<dbReference type="PANTHER" id="PTHR11360:SF284">
    <property type="entry name" value="EG:103B4.3 PROTEIN-RELATED"/>
    <property type="match status" value="1"/>
</dbReference>
<organism evidence="5 6">
    <name type="scientific">Batrachochytrium salamandrivorans</name>
    <dbReference type="NCBI Taxonomy" id="1357716"/>
    <lineage>
        <taxon>Eukaryota</taxon>
        <taxon>Fungi</taxon>
        <taxon>Fungi incertae sedis</taxon>
        <taxon>Chytridiomycota</taxon>
        <taxon>Chytridiomycota incertae sedis</taxon>
        <taxon>Chytridiomycetes</taxon>
        <taxon>Rhizophydiales</taxon>
        <taxon>Rhizophydiales incertae sedis</taxon>
        <taxon>Batrachochytrium</taxon>
    </lineage>
</organism>
<evidence type="ECO:0000256" key="2">
    <source>
        <dbReference type="ARBA" id="ARBA00006727"/>
    </source>
</evidence>
<keyword evidence="3" id="KW-0472">Membrane</keyword>
<dbReference type="InterPro" id="IPR050327">
    <property type="entry name" value="Proton-linked_MCT"/>
</dbReference>
<feature type="transmembrane region" description="Helical" evidence="3">
    <location>
        <begin position="169"/>
        <end position="188"/>
    </location>
</feature>
<feature type="transmembrane region" description="Helical" evidence="3">
    <location>
        <begin position="142"/>
        <end position="162"/>
    </location>
</feature>
<dbReference type="CDD" id="cd17352">
    <property type="entry name" value="MFS_MCT_SLC16"/>
    <property type="match status" value="1"/>
</dbReference>
<gene>
    <name evidence="5" type="ORF">BASA50_002329</name>
</gene>
<dbReference type="Gene3D" id="1.20.1250.20">
    <property type="entry name" value="MFS general substrate transporter like domains"/>
    <property type="match status" value="2"/>
</dbReference>
<evidence type="ECO:0000313" key="6">
    <source>
        <dbReference type="Proteomes" id="UP001648503"/>
    </source>
</evidence>
<evidence type="ECO:0000259" key="4">
    <source>
        <dbReference type="PROSITE" id="PS50850"/>
    </source>
</evidence>
<feature type="transmembrane region" description="Helical" evidence="3">
    <location>
        <begin position="79"/>
        <end position="99"/>
    </location>
</feature>
<feature type="transmembrane region" description="Helical" evidence="3">
    <location>
        <begin position="409"/>
        <end position="428"/>
    </location>
</feature>
<keyword evidence="6" id="KW-1185">Reference proteome</keyword>
<feature type="domain" description="Major facilitator superfamily (MFS) profile" evidence="4">
    <location>
        <begin position="44"/>
        <end position="431"/>
    </location>
</feature>
<feature type="transmembrane region" description="Helical" evidence="3">
    <location>
        <begin position="200"/>
        <end position="221"/>
    </location>
</feature>
<evidence type="ECO:0000256" key="1">
    <source>
        <dbReference type="ARBA" id="ARBA00004141"/>
    </source>
</evidence>
<comment type="similarity">
    <text evidence="2">Belongs to the major facilitator superfamily. Monocarboxylate porter (TC 2.A.1.13) family.</text>
</comment>
<sequence>MSPDQSHPAVIKDTFVAQISSTSTLEDQECHAPPPDSGYGWAIVVACFVINIFSVGLPASFGVFQATYMHQEEFQGSSSLSIAFVGSLATLGLPLFAIISGRLADIYGPRWVSCTGAIIVSASLIAASFCTVLWQLFITQGFLFGFGTSLSYVPILGVLPDWFKERRGLAMGIAVSGGGVGGLAIAPILSTCISHLGWRWALRIMGISGGVFLISAAMVLRMRVPSKQSSKIDLSYFRDDKFVRLFFMALVTSFAWFVPLFYISVYAIQYGVSKESAALLVGLMNGASGLGRVVLGYTADKLGPVNVLLGCESVATILILALWPFAMTFSTMLAFVLIFGFALGGFASLVPTVVATLFGDRGNLATVTGMIITGYAGNVIGTPIAGAIIDKFTTYTQNGVKVVNFIPAIMYSGTCFFVATALLATIRYSMRKTK</sequence>
<reference evidence="5 6" key="1">
    <citation type="submission" date="2021-02" db="EMBL/GenBank/DDBJ databases">
        <title>Variation within the Batrachochytrium salamandrivorans European outbreak.</title>
        <authorList>
            <person name="Kelly M."/>
            <person name="Pasmans F."/>
            <person name="Shea T.P."/>
            <person name="Munoz J.F."/>
            <person name="Carranza S."/>
            <person name="Cuomo C.A."/>
            <person name="Martel A."/>
        </authorList>
    </citation>
    <scope>NUCLEOTIDE SEQUENCE [LARGE SCALE GENOMIC DNA]</scope>
    <source>
        <strain evidence="5 6">AMFP18/2</strain>
    </source>
</reference>
<dbReference type="InterPro" id="IPR020846">
    <property type="entry name" value="MFS_dom"/>
</dbReference>
<dbReference type="InterPro" id="IPR036259">
    <property type="entry name" value="MFS_trans_sf"/>
</dbReference>
<feature type="transmembrane region" description="Helical" evidence="3">
    <location>
        <begin position="39"/>
        <end position="59"/>
    </location>
</feature>
<name>A0ABQ8FPL4_9FUNG</name>
<dbReference type="EMBL" id="JAFCIX010000037">
    <property type="protein sequence ID" value="KAH6600432.1"/>
    <property type="molecule type" value="Genomic_DNA"/>
</dbReference>
<feature type="transmembrane region" description="Helical" evidence="3">
    <location>
        <begin position="277"/>
        <end position="295"/>
    </location>
</feature>
<feature type="transmembrane region" description="Helical" evidence="3">
    <location>
        <begin position="307"/>
        <end position="326"/>
    </location>
</feature>
<keyword evidence="3" id="KW-1133">Transmembrane helix</keyword>
<dbReference type="PROSITE" id="PS50850">
    <property type="entry name" value="MFS"/>
    <property type="match status" value="1"/>
</dbReference>
<accession>A0ABQ8FPL4</accession>
<feature type="transmembrane region" description="Helical" evidence="3">
    <location>
        <begin position="332"/>
        <end position="358"/>
    </location>
</feature>